<proteinExistence type="predicted"/>
<comment type="caution">
    <text evidence="1">The sequence shown here is derived from an EMBL/GenBank/DDBJ whole genome shotgun (WGS) entry which is preliminary data.</text>
</comment>
<reference evidence="1 2" key="1">
    <citation type="submission" date="2021-03" db="EMBL/GenBank/DDBJ databases">
        <title>Sequencing the genomes of 1000 actinobacteria strains.</title>
        <authorList>
            <person name="Klenk H.-P."/>
        </authorList>
    </citation>
    <scope>NUCLEOTIDE SEQUENCE [LARGE SCALE GENOMIC DNA]</scope>
    <source>
        <strain evidence="1 2">DSM 45516</strain>
    </source>
</reference>
<gene>
    <name evidence="1" type="ORF">BJ987_004751</name>
</gene>
<evidence type="ECO:0000313" key="2">
    <source>
        <dbReference type="Proteomes" id="UP001519325"/>
    </source>
</evidence>
<accession>A0ABS4QJG9</accession>
<sequence>MTIYASSRHMTSSVTPDWAWRPSRFAAEPAWRLSWEPDSSVLYTREQARAAMELRELLHAGLVPEPAAERGHPTATPVRRVFTRLHLRR</sequence>
<name>A0ABS4QJG9_9NOCA</name>
<dbReference type="EMBL" id="JAGGMR010000001">
    <property type="protein sequence ID" value="MBP2191850.1"/>
    <property type="molecule type" value="Genomic_DNA"/>
</dbReference>
<organism evidence="1 2">
    <name type="scientific">Nocardia goodfellowii</name>
    <dbReference type="NCBI Taxonomy" id="882446"/>
    <lineage>
        <taxon>Bacteria</taxon>
        <taxon>Bacillati</taxon>
        <taxon>Actinomycetota</taxon>
        <taxon>Actinomycetes</taxon>
        <taxon>Mycobacteriales</taxon>
        <taxon>Nocardiaceae</taxon>
        <taxon>Nocardia</taxon>
    </lineage>
</organism>
<dbReference type="Proteomes" id="UP001519325">
    <property type="component" value="Unassembled WGS sequence"/>
</dbReference>
<protein>
    <submittedName>
        <fullName evidence="1">Uncharacterized protein</fullName>
    </submittedName>
</protein>
<dbReference type="RefSeq" id="WP_209894094.1">
    <property type="nucleotide sequence ID" value="NZ_JAGGMR010000001.1"/>
</dbReference>
<keyword evidence="2" id="KW-1185">Reference proteome</keyword>
<evidence type="ECO:0000313" key="1">
    <source>
        <dbReference type="EMBL" id="MBP2191850.1"/>
    </source>
</evidence>